<dbReference type="AlphaFoldDB" id="A0A9N9XE60"/>
<gene>
    <name evidence="1" type="ORF">DIABBA_LOCUS10990</name>
</gene>
<dbReference type="EMBL" id="OU898282">
    <property type="protein sequence ID" value="CAG9838058.1"/>
    <property type="molecule type" value="Genomic_DNA"/>
</dbReference>
<organism evidence="1 2">
    <name type="scientific">Diabrotica balteata</name>
    <name type="common">Banded cucumber beetle</name>
    <dbReference type="NCBI Taxonomy" id="107213"/>
    <lineage>
        <taxon>Eukaryota</taxon>
        <taxon>Metazoa</taxon>
        <taxon>Ecdysozoa</taxon>
        <taxon>Arthropoda</taxon>
        <taxon>Hexapoda</taxon>
        <taxon>Insecta</taxon>
        <taxon>Pterygota</taxon>
        <taxon>Neoptera</taxon>
        <taxon>Endopterygota</taxon>
        <taxon>Coleoptera</taxon>
        <taxon>Polyphaga</taxon>
        <taxon>Cucujiformia</taxon>
        <taxon>Chrysomeloidea</taxon>
        <taxon>Chrysomelidae</taxon>
        <taxon>Galerucinae</taxon>
        <taxon>Diabroticina</taxon>
        <taxon>Diabroticites</taxon>
        <taxon>Diabrotica</taxon>
    </lineage>
</organism>
<accession>A0A9N9XE60</accession>
<keyword evidence="2" id="KW-1185">Reference proteome</keyword>
<dbReference type="InterPro" id="IPR036691">
    <property type="entry name" value="Endo/exonu/phosph_ase_sf"/>
</dbReference>
<evidence type="ECO:0008006" key="3">
    <source>
        <dbReference type="Google" id="ProtNLM"/>
    </source>
</evidence>
<protein>
    <recommendedName>
        <fullName evidence="3">Craniofacial development protein 2-like</fullName>
    </recommendedName>
</protein>
<evidence type="ECO:0000313" key="1">
    <source>
        <dbReference type="EMBL" id="CAG9838058.1"/>
    </source>
</evidence>
<reference evidence="1" key="1">
    <citation type="submission" date="2022-01" db="EMBL/GenBank/DDBJ databases">
        <authorList>
            <person name="King R."/>
        </authorList>
    </citation>
    <scope>NUCLEOTIDE SEQUENCE</scope>
</reference>
<dbReference type="OrthoDB" id="8193560at2759"/>
<dbReference type="Proteomes" id="UP001153709">
    <property type="component" value="Chromosome 7"/>
</dbReference>
<dbReference type="SUPFAM" id="SSF56219">
    <property type="entry name" value="DNase I-like"/>
    <property type="match status" value="1"/>
</dbReference>
<proteinExistence type="predicted"/>
<dbReference type="Gene3D" id="3.60.10.10">
    <property type="entry name" value="Endonuclease/exonuclease/phosphatase"/>
    <property type="match status" value="1"/>
</dbReference>
<evidence type="ECO:0000313" key="2">
    <source>
        <dbReference type="Proteomes" id="UP001153709"/>
    </source>
</evidence>
<name>A0A9N9XE60_DIABA</name>
<sequence length="290" mass="33864">MCRKLEAFEILLFWIILKIPWTNRVINGKVLRRMNKKREVLTTIDSRKLQFFGHIMQNESRYAILQAILQGKIFEKRGPRRRRTSAITVLGVSCLPSRQRRQFNWEDWQNNGNNWSRNRGTRQNSWNQAGGRQIPTNFIRTFNLILEYENSLINTYATTNDKPEEIKEQFFEDLEQSYRRCPKNDIKILLGDMNARIGRERVFMPTIGKHSLHNVSSDNGLRLINLAAALYMTVASTYFENTQEFQIRTPTILEVKDAVKKLARNKSPGIDNLPAAELYKESGHDTIMAL</sequence>